<dbReference type="STRING" id="714315.GCA_000516535_00725"/>
<dbReference type="EMBL" id="AP019822">
    <property type="protein sequence ID" value="BBM35797.1"/>
    <property type="molecule type" value="Genomic_DNA"/>
</dbReference>
<dbReference type="Proteomes" id="UP000321606">
    <property type="component" value="Chromosome"/>
</dbReference>
<evidence type="ECO:0000313" key="1">
    <source>
        <dbReference type="EMBL" id="BBM35797.1"/>
    </source>
</evidence>
<accession>A0A510J9C4</accession>
<dbReference type="KEGG" id="lgo:JCM16774_0727"/>
<reference evidence="1 2" key="1">
    <citation type="submission" date="2019-07" db="EMBL/GenBank/DDBJ databases">
        <title>Complete Genome Sequence of Leptotrichia goodfellowii Strain JCM 16774.</title>
        <authorList>
            <person name="Watanabe S."/>
            <person name="Cui L."/>
        </authorList>
    </citation>
    <scope>NUCLEOTIDE SEQUENCE [LARGE SCALE GENOMIC DNA]</scope>
    <source>
        <strain evidence="1 2">JCM16774</strain>
    </source>
</reference>
<protein>
    <submittedName>
        <fullName evidence="1">Uncharacterized protein</fullName>
    </submittedName>
</protein>
<dbReference type="OrthoDB" id="81610at2"/>
<dbReference type="AlphaFoldDB" id="A0A510J9C4"/>
<organism evidence="1 2">
    <name type="scientific">Pseudoleptotrichia goodfellowii</name>
    <dbReference type="NCBI Taxonomy" id="157692"/>
    <lineage>
        <taxon>Bacteria</taxon>
        <taxon>Fusobacteriati</taxon>
        <taxon>Fusobacteriota</taxon>
        <taxon>Fusobacteriia</taxon>
        <taxon>Fusobacteriales</taxon>
        <taxon>Leptotrichiaceae</taxon>
        <taxon>Pseudoleptotrichia</taxon>
    </lineage>
</organism>
<proteinExistence type="predicted"/>
<name>A0A510J9C4_9FUSO</name>
<gene>
    <name evidence="1" type="ORF">JCM16774_0727</name>
</gene>
<sequence length="138" mass="15965">MKKIILICLFAITIIGFSKPERDNRGILTMNENEWYQMFGDNTKTNGKCSFIGASIMQLAYINDGKKLETTQENALSSLEALNRQIYSEGLRHPSNDNSLLFEYYYVKNCRKLTNKDFDLVGSPSFKTVFEEIYNTYK</sequence>
<dbReference type="RefSeq" id="WP_006808024.1">
    <property type="nucleotide sequence ID" value="NZ_AP019822.1"/>
</dbReference>
<evidence type="ECO:0000313" key="2">
    <source>
        <dbReference type="Proteomes" id="UP000321606"/>
    </source>
</evidence>